<dbReference type="InterPro" id="IPR027417">
    <property type="entry name" value="P-loop_NTPase"/>
</dbReference>
<dbReference type="SUPFAM" id="SSF52540">
    <property type="entry name" value="P-loop containing nucleoside triphosphate hydrolases"/>
    <property type="match status" value="1"/>
</dbReference>
<accession>A0A316A8V9</accession>
<keyword evidence="9" id="KW-1185">Reference proteome</keyword>
<dbReference type="AlphaFoldDB" id="A0A316A8V9"/>
<evidence type="ECO:0000256" key="2">
    <source>
        <dbReference type="ARBA" id="ARBA00008806"/>
    </source>
</evidence>
<evidence type="ECO:0000313" key="9">
    <source>
        <dbReference type="Proteomes" id="UP000245880"/>
    </source>
</evidence>
<dbReference type="Proteomes" id="UP000245880">
    <property type="component" value="Unassembled WGS sequence"/>
</dbReference>
<dbReference type="InterPro" id="IPR051539">
    <property type="entry name" value="T4SS-coupling_protein"/>
</dbReference>
<dbReference type="GO" id="GO:0005886">
    <property type="term" value="C:plasma membrane"/>
    <property type="evidence" value="ECO:0007669"/>
    <property type="project" value="UniProtKB-SubCell"/>
</dbReference>
<evidence type="ECO:0000256" key="7">
    <source>
        <dbReference type="SAM" id="Phobius"/>
    </source>
</evidence>
<keyword evidence="5 7" id="KW-1133">Transmembrane helix</keyword>
<dbReference type="Pfam" id="PF02534">
    <property type="entry name" value="T4SS-DNA_transf"/>
    <property type="match status" value="1"/>
</dbReference>
<dbReference type="EMBL" id="QGDT01000023">
    <property type="protein sequence ID" value="PWJ53420.1"/>
    <property type="molecule type" value="Genomic_DNA"/>
</dbReference>
<sequence>MESTKEKEYYNSMYYLNLAVTVSLLAILAIKEGVINGAITIPYVNDSLHIIIQKYNTILEKKIVSSIAFISLIFLAMQTSAKQNVKATKQKSNIYLIVGFITYMIILIIDINQVNIIFYLLVILEIIMAICLINGGIGFNSIVYLPKKDVFNSYNEQFPQNTKLIENEFSVTYYHQYLYKNNWHLGVVPVIAPDRAVLIVGSQGSGKTYTLFNPAIYQQLEKGFSMCVYDYAYPDLSLTTFNGLMASLKANKFTFGRDRNNAPIIPEFNCLTFEDLRRSNRCNPFEEKYMQTIDDCNTMVKNLLFNLNKSWINKEGDFWAVSAVNLLTCYLWFLRIIERNNPTDPVLSKVCTLPHAIQLLTVDIKDIINAISCEPELDAYSNMFVQGLTNQAGSQIAGQIASTQSSLAPLSSPNVTWVMSESDMELEINNPESPRIITMGNYTTKDAVYGAAISVYNSVIMKRSYLYRERKFSMFFDELPTIYVMGLDNYIATIRKHKGCVWMGIQDMEQLVKNYGRDSANVITNTAGTIMVGLVNGSTAERISKMFGKTEQDNYSASFNKETSINYSSQAKELLPASKIMALSQGQIVGRFADRFETPVERKLFSGQMIVPTIENTVKELPFKHDISEVEMAERVKKNALKIREDIIKIKDYCISNYS</sequence>
<evidence type="ECO:0000256" key="1">
    <source>
        <dbReference type="ARBA" id="ARBA00004651"/>
    </source>
</evidence>
<keyword evidence="6 7" id="KW-0472">Membrane</keyword>
<evidence type="ECO:0000256" key="6">
    <source>
        <dbReference type="ARBA" id="ARBA00023136"/>
    </source>
</evidence>
<evidence type="ECO:0000256" key="4">
    <source>
        <dbReference type="ARBA" id="ARBA00022692"/>
    </source>
</evidence>
<keyword evidence="4 7" id="KW-0812">Transmembrane</keyword>
<comment type="caution">
    <text evidence="8">The sequence shown here is derived from an EMBL/GenBank/DDBJ whole genome shotgun (WGS) entry which is preliminary data.</text>
</comment>
<evidence type="ECO:0000256" key="5">
    <source>
        <dbReference type="ARBA" id="ARBA00022989"/>
    </source>
</evidence>
<evidence type="ECO:0000313" key="8">
    <source>
        <dbReference type="EMBL" id="PWJ53420.1"/>
    </source>
</evidence>
<keyword evidence="3" id="KW-1003">Cell membrane</keyword>
<dbReference type="PANTHER" id="PTHR37937">
    <property type="entry name" value="CONJUGATIVE TRANSFER: DNA TRANSPORT"/>
    <property type="match status" value="1"/>
</dbReference>
<feature type="transmembrane region" description="Helical" evidence="7">
    <location>
        <begin position="12"/>
        <end position="30"/>
    </location>
</feature>
<feature type="transmembrane region" description="Helical" evidence="7">
    <location>
        <begin position="93"/>
        <end position="111"/>
    </location>
</feature>
<proteinExistence type="inferred from homology"/>
<organism evidence="8 9">
    <name type="scientific">Dyadobacter jejuensis</name>
    <dbReference type="NCBI Taxonomy" id="1082580"/>
    <lineage>
        <taxon>Bacteria</taxon>
        <taxon>Pseudomonadati</taxon>
        <taxon>Bacteroidota</taxon>
        <taxon>Cytophagia</taxon>
        <taxon>Cytophagales</taxon>
        <taxon>Spirosomataceae</taxon>
        <taxon>Dyadobacter</taxon>
    </lineage>
</organism>
<dbReference type="Gene3D" id="3.40.50.300">
    <property type="entry name" value="P-loop containing nucleotide triphosphate hydrolases"/>
    <property type="match status" value="1"/>
</dbReference>
<dbReference type="CDD" id="cd01127">
    <property type="entry name" value="TrwB_TraG_TraD_VirD4"/>
    <property type="match status" value="1"/>
</dbReference>
<feature type="transmembrane region" description="Helical" evidence="7">
    <location>
        <begin position="63"/>
        <end position="81"/>
    </location>
</feature>
<name>A0A316A8V9_9BACT</name>
<feature type="transmembrane region" description="Helical" evidence="7">
    <location>
        <begin position="117"/>
        <end position="145"/>
    </location>
</feature>
<protein>
    <submittedName>
        <fullName evidence="8">TraM-binding TraD/TraG-like protein</fullName>
    </submittedName>
</protein>
<dbReference type="PANTHER" id="PTHR37937:SF1">
    <property type="entry name" value="CONJUGATIVE TRANSFER: DNA TRANSPORT"/>
    <property type="match status" value="1"/>
</dbReference>
<reference evidence="8 9" key="1">
    <citation type="submission" date="2018-03" db="EMBL/GenBank/DDBJ databases">
        <title>Genomic Encyclopedia of Archaeal and Bacterial Type Strains, Phase II (KMG-II): from individual species to whole genera.</title>
        <authorList>
            <person name="Goeker M."/>
        </authorList>
    </citation>
    <scope>NUCLEOTIDE SEQUENCE [LARGE SCALE GENOMIC DNA]</scope>
    <source>
        <strain evidence="8 9">DSM 100346</strain>
    </source>
</reference>
<comment type="similarity">
    <text evidence="2">Belongs to the VirD4/TraG family.</text>
</comment>
<gene>
    <name evidence="8" type="ORF">CLV98_12334</name>
</gene>
<evidence type="ECO:0000256" key="3">
    <source>
        <dbReference type="ARBA" id="ARBA00022475"/>
    </source>
</evidence>
<comment type="subcellular location">
    <subcellularLocation>
        <location evidence="1">Cell membrane</location>
        <topology evidence="1">Multi-pass membrane protein</topology>
    </subcellularLocation>
</comment>
<feature type="transmembrane region" description="Helical" evidence="7">
    <location>
        <begin position="318"/>
        <end position="337"/>
    </location>
</feature>
<dbReference type="InterPro" id="IPR003688">
    <property type="entry name" value="TraG/VirD4"/>
</dbReference>